<dbReference type="OrthoDB" id="2737640at2759"/>
<feature type="domain" description="CxC2-like cysteine cluster KDZ transposase-associated" evidence="2">
    <location>
        <begin position="221"/>
        <end position="330"/>
    </location>
</feature>
<accession>A0A4R0R2G4</accession>
<dbReference type="PANTHER" id="PTHR33096:SF1">
    <property type="entry name" value="CXC1-LIKE CYSTEINE CLUSTER ASSOCIATED WITH KDZ TRANSPOSASES DOMAIN-CONTAINING PROTEIN"/>
    <property type="match status" value="1"/>
</dbReference>
<dbReference type="InterPro" id="IPR041457">
    <property type="entry name" value="CxC2_KDZ-assoc"/>
</dbReference>
<feature type="compositionally biased region" description="Low complexity" evidence="1">
    <location>
        <begin position="57"/>
        <end position="68"/>
    </location>
</feature>
<dbReference type="Pfam" id="PF18803">
    <property type="entry name" value="CxC2"/>
    <property type="match status" value="1"/>
</dbReference>
<dbReference type="InterPro" id="IPR040521">
    <property type="entry name" value="KDZ"/>
</dbReference>
<evidence type="ECO:0000256" key="1">
    <source>
        <dbReference type="SAM" id="MobiDB-lite"/>
    </source>
</evidence>
<protein>
    <recommendedName>
        <fullName evidence="2">CxC2-like cysteine cluster KDZ transposase-associated domain-containing protein</fullName>
    </recommendedName>
</protein>
<dbReference type="EMBL" id="RWJN01000700">
    <property type="protein sequence ID" value="TCD59923.1"/>
    <property type="molecule type" value="Genomic_DNA"/>
</dbReference>
<dbReference type="Proteomes" id="UP000292702">
    <property type="component" value="Unassembled WGS sequence"/>
</dbReference>
<reference evidence="3 4" key="1">
    <citation type="submission" date="2018-11" db="EMBL/GenBank/DDBJ databases">
        <title>Genome assembly of Steccherinum ochraceum LE-BIN_3174, the white-rot fungus of the Steccherinaceae family (The Residual Polyporoid clade, Polyporales, Basidiomycota).</title>
        <authorList>
            <person name="Fedorova T.V."/>
            <person name="Glazunova O.A."/>
            <person name="Landesman E.O."/>
            <person name="Moiseenko K.V."/>
            <person name="Psurtseva N.V."/>
            <person name="Savinova O.S."/>
            <person name="Shakhova N.V."/>
            <person name="Tyazhelova T.V."/>
            <person name="Vasina D.V."/>
        </authorList>
    </citation>
    <scope>NUCLEOTIDE SEQUENCE [LARGE SCALE GENOMIC DNA]</scope>
    <source>
        <strain evidence="3 4">LE-BIN_3174</strain>
    </source>
</reference>
<proteinExistence type="predicted"/>
<sequence length="1109" mass="124998">MSLFTQIQPEDAPRYRQSRAYHASRASGQPSRGTRGGRARGGKTNQFRIVEDSPNERPTTARSSTSRFRTLESGRLGQVHAQHDVHIEPPVSGSPPPEDIAALGVPDFDNDNEDFGQGAEVGAAEDEAKEKDSNTIGERMLRFLPYRPAFLDEILRGDGPGTNTTPHACLTCGAGDVKLVKCKDCHGQPMSCVQCLLKKHRSLPLHHVEEWTGTMLKKTTLKELGLRVYLGHNGGICKCPGIRWKAFAVGDLSGFHEVDVTFCCCNDDNDGVVYSWAQLLRVGWFPASTDRPSTAFSIQMLDFYLELNAQAKTNVYDFHKTLARVTDNSGQQKWNLYRQLGDAVRIYRHLMMLKRAGRGHDPDGINATKEGSLAIDCPACPHPSKNLPPDWQDAGAEVQWLYTLFLMTDANFKLKLKDKNIKDIELAPGWAYFVNDEKYKAHLVKHFKENGDIIEENTCSADHNAILKANIAKEGYSVSGVGAVLCARHSLVRPNGVGDLQKGERYVNMDYILLSTLINAVFMALLLTYDIACQYSKKFARRVLAFPPAMQLGSAISRIRHAIPKKHILVHGLGHSRWSLNFLPWVGRTCGEGVESTWSVSNGSSAQTKEMGAGSRHENLDSNWGSWNWRKILDFGPSLSKNLRIALRKAAKHVVNYAQYTASFDPEDIAAWELDIARWKKDPTSKPDPFEEPETHTTMNQIRQELADEDAADLRAGVIVEHEISPAAFLQNGLELEEQQRTFKLRAKNKTTTELQEKRNILTRRIGLWRKAQVVYLPTVTLLVEALAKPSGNNDEDDEDDNSAGPVLAEDLPLYLPSGLPSHLRASALVKPLLTKERKLRLAQAEDALAEIRRLRCVISTISQFRRVNVTPGQRTATRIRSYYDKFQTRIKYNASRYRAARKVLLELDPDGEWQQTLLILRDADIRGPGHLPDDEIEESEGQREVSWIWCLKGVNTGKEHVEGQYREGMRVEWAKSKARLERWQEEVLLLKEEMRRVVAYLEWHGGWWRQQSRQRQEKDGDGLISGGLSMGLVAYAEKQAVIRETLARIFGEQWYPILCAGGEVPAWIAPYKPVNEKARRDRMGRQEVLELNVDGVIDSIEEDDMDVD</sequence>
<evidence type="ECO:0000313" key="3">
    <source>
        <dbReference type="EMBL" id="TCD59923.1"/>
    </source>
</evidence>
<name>A0A4R0R2G4_9APHY</name>
<feature type="region of interest" description="Disordered" evidence="1">
    <location>
        <begin position="1"/>
        <end position="69"/>
    </location>
</feature>
<keyword evidence="4" id="KW-1185">Reference proteome</keyword>
<comment type="caution">
    <text evidence="3">The sequence shown here is derived from an EMBL/GenBank/DDBJ whole genome shotgun (WGS) entry which is preliminary data.</text>
</comment>
<organism evidence="3 4">
    <name type="scientific">Steccherinum ochraceum</name>
    <dbReference type="NCBI Taxonomy" id="92696"/>
    <lineage>
        <taxon>Eukaryota</taxon>
        <taxon>Fungi</taxon>
        <taxon>Dikarya</taxon>
        <taxon>Basidiomycota</taxon>
        <taxon>Agaricomycotina</taxon>
        <taxon>Agaricomycetes</taxon>
        <taxon>Polyporales</taxon>
        <taxon>Steccherinaceae</taxon>
        <taxon>Steccherinum</taxon>
    </lineage>
</organism>
<dbReference type="PANTHER" id="PTHR33096">
    <property type="entry name" value="CXC2 DOMAIN-CONTAINING PROTEIN"/>
    <property type="match status" value="1"/>
</dbReference>
<dbReference type="Pfam" id="PF18758">
    <property type="entry name" value="KDZ"/>
    <property type="match status" value="1"/>
</dbReference>
<gene>
    <name evidence="3" type="ORF">EIP91_011184</name>
</gene>
<dbReference type="STRING" id="92696.A0A4R0R2G4"/>
<evidence type="ECO:0000313" key="4">
    <source>
        <dbReference type="Proteomes" id="UP000292702"/>
    </source>
</evidence>
<evidence type="ECO:0000259" key="2">
    <source>
        <dbReference type="Pfam" id="PF18803"/>
    </source>
</evidence>
<dbReference type="AlphaFoldDB" id="A0A4R0R2G4"/>